<keyword evidence="2" id="KW-1185">Reference proteome</keyword>
<evidence type="ECO:0000313" key="1">
    <source>
        <dbReference type="EMBL" id="KAJ1187529.1"/>
    </source>
</evidence>
<comment type="caution">
    <text evidence="1">The sequence shown here is derived from an EMBL/GenBank/DDBJ whole genome shotgun (WGS) entry which is preliminary data.</text>
</comment>
<gene>
    <name evidence="1" type="ORF">NDU88_004304</name>
</gene>
<reference evidence="1" key="1">
    <citation type="journal article" date="2022" name="bioRxiv">
        <title>Sequencing and chromosome-scale assembly of the giantPleurodeles waltlgenome.</title>
        <authorList>
            <person name="Brown T."/>
            <person name="Elewa A."/>
            <person name="Iarovenko S."/>
            <person name="Subramanian E."/>
            <person name="Araus A.J."/>
            <person name="Petzold A."/>
            <person name="Susuki M."/>
            <person name="Suzuki K.-i.T."/>
            <person name="Hayashi T."/>
            <person name="Toyoda A."/>
            <person name="Oliveira C."/>
            <person name="Osipova E."/>
            <person name="Leigh N.D."/>
            <person name="Simon A."/>
            <person name="Yun M.H."/>
        </authorList>
    </citation>
    <scope>NUCLEOTIDE SEQUENCE</scope>
    <source>
        <strain evidence="1">20211129_DDA</strain>
        <tissue evidence="1">Liver</tissue>
    </source>
</reference>
<sequence length="153" mass="16342">MRPPCAPRENAGLGGPTKERDGCWGPCQGILPLLVPTSAKKEVRGEHYGFLLPRLIPKEKHELIAALQLQEAGCERYCFPCGFVPFCSNVESAKLFPPVRSGRGEGGVQRQLQAVSVVKGCTTCCPGAEAGIPFGVRALRGGWRLRTPASALG</sequence>
<dbReference type="Proteomes" id="UP001066276">
    <property type="component" value="Chromosome 3_1"/>
</dbReference>
<protein>
    <submittedName>
        <fullName evidence="1">Uncharacterized protein</fullName>
    </submittedName>
</protein>
<evidence type="ECO:0000313" key="2">
    <source>
        <dbReference type="Proteomes" id="UP001066276"/>
    </source>
</evidence>
<accession>A0AAV7UGG8</accession>
<dbReference type="AlphaFoldDB" id="A0AAV7UGG8"/>
<dbReference type="EMBL" id="JANPWB010000005">
    <property type="protein sequence ID" value="KAJ1187529.1"/>
    <property type="molecule type" value="Genomic_DNA"/>
</dbReference>
<name>A0AAV7UGG8_PLEWA</name>
<proteinExistence type="predicted"/>
<organism evidence="1 2">
    <name type="scientific">Pleurodeles waltl</name>
    <name type="common">Iberian ribbed newt</name>
    <dbReference type="NCBI Taxonomy" id="8319"/>
    <lineage>
        <taxon>Eukaryota</taxon>
        <taxon>Metazoa</taxon>
        <taxon>Chordata</taxon>
        <taxon>Craniata</taxon>
        <taxon>Vertebrata</taxon>
        <taxon>Euteleostomi</taxon>
        <taxon>Amphibia</taxon>
        <taxon>Batrachia</taxon>
        <taxon>Caudata</taxon>
        <taxon>Salamandroidea</taxon>
        <taxon>Salamandridae</taxon>
        <taxon>Pleurodelinae</taxon>
        <taxon>Pleurodeles</taxon>
    </lineage>
</organism>